<evidence type="ECO:0000256" key="5">
    <source>
        <dbReference type="SAM" id="Phobius"/>
    </source>
</evidence>
<keyword evidence="6" id="KW-0732">Signal</keyword>
<reference evidence="8 9" key="1">
    <citation type="journal article" date="2024" name="BMC Biol.">
        <title>Comparative genomics of Ascetosporea gives new insight into the evolutionary basis for animal parasitism in Rhizaria.</title>
        <authorList>
            <person name="Hiltunen Thoren M."/>
            <person name="Onut-Brannstrom I."/>
            <person name="Alfjorden A."/>
            <person name="Peckova H."/>
            <person name="Swords F."/>
            <person name="Hooper C."/>
            <person name="Holzer A.S."/>
            <person name="Bass D."/>
            <person name="Burki F."/>
        </authorList>
    </citation>
    <scope>NUCLEOTIDE SEQUENCE [LARGE SCALE GENOMIC DNA]</scope>
    <source>
        <strain evidence="8">20-A016</strain>
    </source>
</reference>
<feature type="signal peptide" evidence="6">
    <location>
        <begin position="1"/>
        <end position="18"/>
    </location>
</feature>
<keyword evidence="1" id="KW-0547">Nucleotide-binding</keyword>
<evidence type="ECO:0000256" key="3">
    <source>
        <dbReference type="ARBA" id="ARBA00023134"/>
    </source>
</evidence>
<dbReference type="Pfam" id="PF02263">
    <property type="entry name" value="GBP"/>
    <property type="match status" value="1"/>
</dbReference>
<dbReference type="InterPro" id="IPR030386">
    <property type="entry name" value="G_GB1_RHD3_dom"/>
</dbReference>
<dbReference type="PANTHER" id="PTHR10751">
    <property type="entry name" value="GUANYLATE BINDING PROTEIN"/>
    <property type="match status" value="1"/>
</dbReference>
<dbReference type="PROSITE" id="PS51715">
    <property type="entry name" value="G_GB1_RHD3"/>
    <property type="match status" value="1"/>
</dbReference>
<dbReference type="Proteomes" id="UP001439008">
    <property type="component" value="Unassembled WGS sequence"/>
</dbReference>
<evidence type="ECO:0000259" key="7">
    <source>
        <dbReference type="PROSITE" id="PS51715"/>
    </source>
</evidence>
<feature type="domain" description="GB1/RHD3-type G" evidence="7">
    <location>
        <begin position="49"/>
        <end position="278"/>
    </location>
</feature>
<gene>
    <name evidence="8" type="ORF">MHBO_000805</name>
</gene>
<feature type="chain" id="PRO_5045650251" description="GB1/RHD3-type G domain-containing protein" evidence="6">
    <location>
        <begin position="19"/>
        <end position="653"/>
    </location>
</feature>
<proteinExistence type="inferred from homology"/>
<dbReference type="SUPFAM" id="SSF52540">
    <property type="entry name" value="P-loop containing nucleoside triphosphate hydrolases"/>
    <property type="match status" value="1"/>
</dbReference>
<evidence type="ECO:0000313" key="8">
    <source>
        <dbReference type="EMBL" id="MES1918915.1"/>
    </source>
</evidence>
<evidence type="ECO:0000256" key="1">
    <source>
        <dbReference type="ARBA" id="ARBA00022741"/>
    </source>
</evidence>
<keyword evidence="5" id="KW-0472">Membrane</keyword>
<evidence type="ECO:0000256" key="4">
    <source>
        <dbReference type="PROSITE-ProRule" id="PRU01052"/>
    </source>
</evidence>
<sequence length="653" mass="75466">MDLVFALMICSLVSFGHARSFQIIHQEKNGEIKLNHSGLDEIRLRAAKYDHVKVISVIGPYRTGKSFLLNILRNGINFELNGLKAKEENFQVGSTVQPCTLGVWAQPEIIDGKFFLFLDTTGLFSPATSEQSDARLLAIISLLSSKIIYNHFGVIDASEISRFSFIVRYTKSISGVLSQRKNAETVTELRPDLLWLSRDFYLDLKDDRGRNISATEWLKSVLGRVQFGKELNKLFYKIKAFTLPFPSKNVENLKNLDEDKLSDEFKSNFEKLRNEVILNSKDKIVNGKKLSMAALTNFVEVYSLALNEESAFSTLTTVNSLLSLVKERLLRRALEGIEKAFKQIVLPVPKEHLRKEASKIQKKFSDFVRSESFGETEEHFENRLENILSKRFIDIYVGFSRKNEMATQEYVNSYIDLLVEDYRAHFDPNAFPIRRERLLSESEKRFEVTNKKFVEKIGEKMGSSFDFEDGLDKLESKLKKSEKILIGANQKSVLEKCEKLNTEFLGEHFSEEKIEKFYDMGDFEGKTKKFLQILSEKCFSEKRQKEFIRQFYTSDVTERVKNNIERAEKWHRKVVFACFLMFAASFVMPLVYLKFSCFGIFVVTGALLHTKYPLLTKKYGFWKFFEVVFVEGKNLVISLFSSIFALLKIFASE</sequence>
<evidence type="ECO:0000256" key="6">
    <source>
        <dbReference type="SAM" id="SignalP"/>
    </source>
</evidence>
<evidence type="ECO:0000256" key="2">
    <source>
        <dbReference type="ARBA" id="ARBA00022801"/>
    </source>
</evidence>
<feature type="transmembrane region" description="Helical" evidence="5">
    <location>
        <begin position="635"/>
        <end position="651"/>
    </location>
</feature>
<keyword evidence="5" id="KW-0812">Transmembrane</keyword>
<accession>A0ABV2AGX1</accession>
<dbReference type="Gene3D" id="3.40.50.300">
    <property type="entry name" value="P-loop containing nucleotide triphosphate hydrolases"/>
    <property type="match status" value="1"/>
</dbReference>
<keyword evidence="3" id="KW-0342">GTP-binding</keyword>
<name>A0ABV2AGX1_9EUKA</name>
<keyword evidence="2" id="KW-0378">Hydrolase</keyword>
<keyword evidence="9" id="KW-1185">Reference proteome</keyword>
<dbReference type="InterPro" id="IPR036543">
    <property type="entry name" value="Guanylate-bd_C_sf"/>
</dbReference>
<dbReference type="SUPFAM" id="SSF48340">
    <property type="entry name" value="Interferon-induced guanylate-binding protein 1 (GBP1), C-terminal domain"/>
    <property type="match status" value="1"/>
</dbReference>
<comment type="similarity">
    <text evidence="4">Belongs to the TRAFAC class dynamin-like GTPase superfamily. GB1/RHD3 GTPase family.</text>
</comment>
<organism evidence="8 9">
    <name type="scientific">Bonamia ostreae</name>
    <dbReference type="NCBI Taxonomy" id="126728"/>
    <lineage>
        <taxon>Eukaryota</taxon>
        <taxon>Sar</taxon>
        <taxon>Rhizaria</taxon>
        <taxon>Endomyxa</taxon>
        <taxon>Ascetosporea</taxon>
        <taxon>Haplosporida</taxon>
        <taxon>Bonamia</taxon>
    </lineage>
</organism>
<dbReference type="EMBL" id="JBDODL010000154">
    <property type="protein sequence ID" value="MES1918915.1"/>
    <property type="molecule type" value="Genomic_DNA"/>
</dbReference>
<protein>
    <recommendedName>
        <fullName evidence="7">GB1/RHD3-type G domain-containing protein</fullName>
    </recommendedName>
</protein>
<dbReference type="InterPro" id="IPR015894">
    <property type="entry name" value="Guanylate-bd_N"/>
</dbReference>
<dbReference type="InterPro" id="IPR027417">
    <property type="entry name" value="P-loop_NTPase"/>
</dbReference>
<evidence type="ECO:0000313" key="9">
    <source>
        <dbReference type="Proteomes" id="UP001439008"/>
    </source>
</evidence>
<keyword evidence="5" id="KW-1133">Transmembrane helix</keyword>
<comment type="caution">
    <text evidence="8">The sequence shown here is derived from an EMBL/GenBank/DDBJ whole genome shotgun (WGS) entry which is preliminary data.</text>
</comment>